<dbReference type="EMBL" id="LFDV01000002">
    <property type="protein sequence ID" value="KTB47946.1"/>
    <property type="molecule type" value="Genomic_DNA"/>
</dbReference>
<evidence type="ECO:0000256" key="6">
    <source>
        <dbReference type="ARBA" id="ARBA00022840"/>
    </source>
</evidence>
<dbReference type="InterPro" id="IPR003593">
    <property type="entry name" value="AAA+_ATPase"/>
</dbReference>
<feature type="domain" description="ABC transporter" evidence="9">
    <location>
        <begin position="6"/>
        <end position="236"/>
    </location>
</feature>
<evidence type="ECO:0000259" key="9">
    <source>
        <dbReference type="PROSITE" id="PS50893"/>
    </source>
</evidence>
<organism evidence="10 11">
    <name type="scientific">Dehalogenimonas alkenigignens</name>
    <dbReference type="NCBI Taxonomy" id="1217799"/>
    <lineage>
        <taxon>Bacteria</taxon>
        <taxon>Bacillati</taxon>
        <taxon>Chloroflexota</taxon>
        <taxon>Dehalococcoidia</taxon>
        <taxon>Dehalococcoidales</taxon>
        <taxon>Dehalococcoidaceae</taxon>
        <taxon>Dehalogenimonas</taxon>
    </lineage>
</organism>
<dbReference type="PANTHER" id="PTHR43553">
    <property type="entry name" value="HEAVY METAL TRANSPORTER"/>
    <property type="match status" value="1"/>
</dbReference>
<keyword evidence="3" id="KW-0813">Transport</keyword>
<dbReference type="PATRIC" id="fig|1217799.6.peg.813"/>
<protein>
    <submittedName>
        <fullName evidence="10">ABC-type cobalt transport system, ATPase component</fullName>
    </submittedName>
</protein>
<evidence type="ECO:0000256" key="7">
    <source>
        <dbReference type="ARBA" id="ARBA00022967"/>
    </source>
</evidence>
<dbReference type="GO" id="GO:0016887">
    <property type="term" value="F:ATP hydrolysis activity"/>
    <property type="evidence" value="ECO:0007669"/>
    <property type="project" value="InterPro"/>
</dbReference>
<comment type="similarity">
    <text evidence="2">Belongs to the ABC transporter superfamily.</text>
</comment>
<dbReference type="InterPro" id="IPR050095">
    <property type="entry name" value="ECF_ABC_transporter_ATP-bd"/>
</dbReference>
<comment type="caution">
    <text evidence="10">The sequence shown here is derived from an EMBL/GenBank/DDBJ whole genome shotgun (WGS) entry which is preliminary data.</text>
</comment>
<dbReference type="PROSITE" id="PS00211">
    <property type="entry name" value="ABC_TRANSPORTER_1"/>
    <property type="match status" value="1"/>
</dbReference>
<accession>A0A0W0GHA8</accession>
<dbReference type="InterPro" id="IPR003439">
    <property type="entry name" value="ABC_transporter-like_ATP-bd"/>
</dbReference>
<dbReference type="Proteomes" id="UP000053947">
    <property type="component" value="Unassembled WGS sequence"/>
</dbReference>
<dbReference type="Pfam" id="PF00005">
    <property type="entry name" value="ABC_tran"/>
    <property type="match status" value="1"/>
</dbReference>
<dbReference type="OrthoDB" id="9784332at2"/>
<reference evidence="10 11" key="1">
    <citation type="submission" date="2015-06" db="EMBL/GenBank/DDBJ databases">
        <title>Genome sequence of the organohalide-respiring Dehalogenimonas alkenigignens type strain (IP3-3T).</title>
        <authorList>
            <person name="Key T.A."/>
            <person name="Richmond D.P."/>
            <person name="Bowman K.S."/>
            <person name="Cho Y.-J."/>
            <person name="Chun J."/>
            <person name="da Costa M.S."/>
            <person name="Rainey F.A."/>
            <person name="Moe W.M."/>
        </authorList>
    </citation>
    <scope>NUCLEOTIDE SEQUENCE [LARGE SCALE GENOMIC DNA]</scope>
    <source>
        <strain evidence="10 11">IP3-3</strain>
    </source>
</reference>
<dbReference type="InterPro" id="IPR015856">
    <property type="entry name" value="ABC_transpr_CbiO/EcfA_su"/>
</dbReference>
<proteinExistence type="inferred from homology"/>
<dbReference type="GO" id="GO:0043190">
    <property type="term" value="C:ATP-binding cassette (ABC) transporter complex"/>
    <property type="evidence" value="ECO:0007669"/>
    <property type="project" value="TreeGrafter"/>
</dbReference>
<dbReference type="InterPro" id="IPR027417">
    <property type="entry name" value="P-loop_NTPase"/>
</dbReference>
<dbReference type="FunFam" id="3.40.50.300:FF:000224">
    <property type="entry name" value="Energy-coupling factor transporter ATP-binding protein EcfA"/>
    <property type="match status" value="1"/>
</dbReference>
<keyword evidence="6" id="KW-0067">ATP-binding</keyword>
<dbReference type="RefSeq" id="WP_058438892.1">
    <property type="nucleotide sequence ID" value="NZ_KQ758903.1"/>
</dbReference>
<keyword evidence="4" id="KW-1003">Cell membrane</keyword>
<dbReference type="SMART" id="SM00382">
    <property type="entry name" value="AAA"/>
    <property type="match status" value="1"/>
</dbReference>
<dbReference type="PROSITE" id="PS50893">
    <property type="entry name" value="ABC_TRANSPORTER_2"/>
    <property type="match status" value="1"/>
</dbReference>
<sequence>MSDPVIGIENLHYAYPDGRKALDGVSLKIKRGESVAVAGANGAGKSTLLLHLNGIIHGANGAVKVGGLPVTGANLKTIRAKVGVVFQNPDDQLFCPEVFDDVAFGPINMGLAEAEVRSRVADSLAAVGLQGYERRSSHHLSLGEKKRIALASVLSMQPEVLALDEPSSNLDPAAKWGLIQLLKSLDVTKIVVSHDLELIEALCPRLVIMKQGKILADGPTPEIMSRVELLVAGGLAHRP</sequence>
<dbReference type="Gene3D" id="3.40.50.300">
    <property type="entry name" value="P-loop containing nucleotide triphosphate hydrolases"/>
    <property type="match status" value="1"/>
</dbReference>
<evidence type="ECO:0000313" key="11">
    <source>
        <dbReference type="Proteomes" id="UP000053947"/>
    </source>
</evidence>
<keyword evidence="5" id="KW-0547">Nucleotide-binding</keyword>
<dbReference type="GO" id="GO:0042626">
    <property type="term" value="F:ATPase-coupled transmembrane transporter activity"/>
    <property type="evidence" value="ECO:0007669"/>
    <property type="project" value="TreeGrafter"/>
</dbReference>
<gene>
    <name evidence="10" type="ORF">DEALK_07910</name>
</gene>
<evidence type="ECO:0000256" key="1">
    <source>
        <dbReference type="ARBA" id="ARBA00004236"/>
    </source>
</evidence>
<evidence type="ECO:0000313" key="10">
    <source>
        <dbReference type="EMBL" id="KTB47946.1"/>
    </source>
</evidence>
<evidence type="ECO:0000256" key="3">
    <source>
        <dbReference type="ARBA" id="ARBA00022448"/>
    </source>
</evidence>
<name>A0A0W0GHA8_9CHLR</name>
<dbReference type="GO" id="GO:0005524">
    <property type="term" value="F:ATP binding"/>
    <property type="evidence" value="ECO:0007669"/>
    <property type="project" value="UniProtKB-KW"/>
</dbReference>
<keyword evidence="8" id="KW-0472">Membrane</keyword>
<dbReference type="PANTHER" id="PTHR43553:SF24">
    <property type="entry name" value="ENERGY-COUPLING FACTOR TRANSPORTER ATP-BINDING PROTEIN ECFA1"/>
    <property type="match status" value="1"/>
</dbReference>
<dbReference type="InterPro" id="IPR017871">
    <property type="entry name" value="ABC_transporter-like_CS"/>
</dbReference>
<keyword evidence="7" id="KW-1278">Translocase</keyword>
<evidence type="ECO:0000256" key="8">
    <source>
        <dbReference type="ARBA" id="ARBA00023136"/>
    </source>
</evidence>
<dbReference type="SUPFAM" id="SSF52540">
    <property type="entry name" value="P-loop containing nucleoside triphosphate hydrolases"/>
    <property type="match status" value="1"/>
</dbReference>
<evidence type="ECO:0000256" key="5">
    <source>
        <dbReference type="ARBA" id="ARBA00022741"/>
    </source>
</evidence>
<evidence type="ECO:0000256" key="4">
    <source>
        <dbReference type="ARBA" id="ARBA00022475"/>
    </source>
</evidence>
<keyword evidence="11" id="KW-1185">Reference proteome</keyword>
<dbReference type="STRING" id="1217799.DEALK_07910"/>
<comment type="subcellular location">
    <subcellularLocation>
        <location evidence="1">Cell membrane</location>
    </subcellularLocation>
</comment>
<dbReference type="CDD" id="cd03225">
    <property type="entry name" value="ABC_cobalt_CbiO_domain1"/>
    <property type="match status" value="1"/>
</dbReference>
<dbReference type="AlphaFoldDB" id="A0A0W0GHA8"/>
<evidence type="ECO:0000256" key="2">
    <source>
        <dbReference type="ARBA" id="ARBA00005417"/>
    </source>
</evidence>